<comment type="caution">
    <text evidence="9">The sequence shown here is derived from an EMBL/GenBank/DDBJ whole genome shotgun (WGS) entry which is preliminary data.</text>
</comment>
<proteinExistence type="predicted"/>
<feature type="compositionally biased region" description="Polar residues" evidence="5">
    <location>
        <begin position="22"/>
        <end position="34"/>
    </location>
</feature>
<feature type="region of interest" description="Disordered" evidence="5">
    <location>
        <begin position="192"/>
        <end position="221"/>
    </location>
</feature>
<dbReference type="Pfam" id="PF13664">
    <property type="entry name" value="DUF4149"/>
    <property type="match status" value="1"/>
</dbReference>
<accession>A0A540M3X4</accession>
<feature type="compositionally biased region" description="Basic and acidic residues" evidence="5">
    <location>
        <begin position="405"/>
        <end position="418"/>
    </location>
</feature>
<evidence type="ECO:0000256" key="7">
    <source>
        <dbReference type="SAM" id="SignalP"/>
    </source>
</evidence>
<keyword evidence="4 6" id="KW-0472">Membrane</keyword>
<feature type="domain" description="TMEM205-like" evidence="8">
    <location>
        <begin position="295"/>
        <end position="397"/>
    </location>
</feature>
<keyword evidence="10" id="KW-1185">Reference proteome</keyword>
<feature type="compositionally biased region" description="Polar residues" evidence="5">
    <location>
        <begin position="431"/>
        <end position="441"/>
    </location>
</feature>
<dbReference type="PANTHER" id="PTHR47652:SF3">
    <property type="entry name" value="MITOCHONDRIAL IMPORT INNER MEMBRANE TRANSLOCASE SUBUNIT TIM44"/>
    <property type="match status" value="1"/>
</dbReference>
<gene>
    <name evidence="9" type="ORF">C1H46_020963</name>
</gene>
<dbReference type="AlphaFoldDB" id="A0A540M3X4"/>
<keyword evidence="2 6" id="KW-0812">Transmembrane</keyword>
<feature type="region of interest" description="Disordered" evidence="5">
    <location>
        <begin position="66"/>
        <end position="101"/>
    </location>
</feature>
<dbReference type="InterPro" id="IPR025423">
    <property type="entry name" value="TMEM205-like"/>
</dbReference>
<dbReference type="PANTHER" id="PTHR47652">
    <property type="entry name" value="MITOCHONDRIAL IMPORT INNER MEMBRANE TRANSLOCASE SUBUNIT TIM44"/>
    <property type="match status" value="1"/>
</dbReference>
<dbReference type="Proteomes" id="UP000315295">
    <property type="component" value="Unassembled WGS sequence"/>
</dbReference>
<evidence type="ECO:0000256" key="1">
    <source>
        <dbReference type="ARBA" id="ARBA00004370"/>
    </source>
</evidence>
<reference evidence="9 10" key="1">
    <citation type="journal article" date="2019" name="G3 (Bethesda)">
        <title>Sequencing of a Wild Apple (Malus baccata) Genome Unravels the Differences Between Cultivated and Wild Apple Species Regarding Disease Resistance and Cold Tolerance.</title>
        <authorList>
            <person name="Chen X."/>
        </authorList>
    </citation>
    <scope>NUCLEOTIDE SEQUENCE [LARGE SCALE GENOMIC DNA]</scope>
    <source>
        <strain evidence="10">cv. Shandingzi</strain>
        <tissue evidence="9">Leaves</tissue>
    </source>
</reference>
<dbReference type="EMBL" id="VIEB01000368">
    <property type="protein sequence ID" value="TQD93444.1"/>
    <property type="molecule type" value="Genomic_DNA"/>
</dbReference>
<evidence type="ECO:0000313" key="9">
    <source>
        <dbReference type="EMBL" id="TQD93444.1"/>
    </source>
</evidence>
<keyword evidence="3 6" id="KW-1133">Transmembrane helix</keyword>
<feature type="region of interest" description="Disordered" evidence="5">
    <location>
        <begin position="405"/>
        <end position="450"/>
    </location>
</feature>
<feature type="signal peptide" evidence="7">
    <location>
        <begin position="1"/>
        <end position="17"/>
    </location>
</feature>
<evidence type="ECO:0000313" key="10">
    <source>
        <dbReference type="Proteomes" id="UP000315295"/>
    </source>
</evidence>
<evidence type="ECO:0000256" key="3">
    <source>
        <dbReference type="ARBA" id="ARBA00022989"/>
    </source>
</evidence>
<name>A0A540M3X4_MALBA</name>
<comment type="subcellular location">
    <subcellularLocation>
        <location evidence="1">Membrane</location>
    </subcellularLocation>
</comment>
<feature type="transmembrane region" description="Helical" evidence="6">
    <location>
        <begin position="371"/>
        <end position="387"/>
    </location>
</feature>
<protein>
    <recommendedName>
        <fullName evidence="8">TMEM205-like domain-containing protein</fullName>
    </recommendedName>
</protein>
<keyword evidence="7" id="KW-0732">Signal</keyword>
<organism evidence="9 10">
    <name type="scientific">Malus baccata</name>
    <name type="common">Siberian crab apple</name>
    <name type="synonym">Pyrus baccata</name>
    <dbReference type="NCBI Taxonomy" id="106549"/>
    <lineage>
        <taxon>Eukaryota</taxon>
        <taxon>Viridiplantae</taxon>
        <taxon>Streptophyta</taxon>
        <taxon>Embryophyta</taxon>
        <taxon>Tracheophyta</taxon>
        <taxon>Spermatophyta</taxon>
        <taxon>Magnoliopsida</taxon>
        <taxon>eudicotyledons</taxon>
        <taxon>Gunneridae</taxon>
        <taxon>Pentapetalae</taxon>
        <taxon>rosids</taxon>
        <taxon>fabids</taxon>
        <taxon>Rosales</taxon>
        <taxon>Rosaceae</taxon>
        <taxon>Amygdaloideae</taxon>
        <taxon>Maleae</taxon>
        <taxon>Malus</taxon>
    </lineage>
</organism>
<evidence type="ECO:0000256" key="5">
    <source>
        <dbReference type="SAM" id="MobiDB-lite"/>
    </source>
</evidence>
<feature type="region of interest" description="Disordered" evidence="5">
    <location>
        <begin position="22"/>
        <end position="50"/>
    </location>
</feature>
<feature type="compositionally biased region" description="Basic and acidic residues" evidence="5">
    <location>
        <begin position="79"/>
        <end position="88"/>
    </location>
</feature>
<evidence type="ECO:0000256" key="6">
    <source>
        <dbReference type="SAM" id="Phobius"/>
    </source>
</evidence>
<feature type="chain" id="PRO_5021958110" description="TMEM205-like domain-containing protein" evidence="7">
    <location>
        <begin position="18"/>
        <end position="498"/>
    </location>
</feature>
<feature type="transmembrane region" description="Helical" evidence="6">
    <location>
        <begin position="330"/>
        <end position="351"/>
    </location>
</feature>
<evidence type="ECO:0000256" key="2">
    <source>
        <dbReference type="ARBA" id="ARBA00022692"/>
    </source>
</evidence>
<evidence type="ECO:0000256" key="4">
    <source>
        <dbReference type="ARBA" id="ARBA00023136"/>
    </source>
</evidence>
<feature type="compositionally biased region" description="Low complexity" evidence="5">
    <location>
        <begin position="89"/>
        <end position="100"/>
    </location>
</feature>
<evidence type="ECO:0000259" key="8">
    <source>
        <dbReference type="Pfam" id="PF13664"/>
    </source>
</evidence>
<feature type="transmembrane region" description="Helical" evidence="6">
    <location>
        <begin position="470"/>
        <end position="490"/>
    </location>
</feature>
<feature type="transmembrane region" description="Helical" evidence="6">
    <location>
        <begin position="293"/>
        <end position="318"/>
    </location>
</feature>
<dbReference type="GO" id="GO:0016020">
    <property type="term" value="C:membrane"/>
    <property type="evidence" value="ECO:0007669"/>
    <property type="project" value="UniProtKB-SubCell"/>
</dbReference>
<sequence>MMNFVALFLVVSSLVTAGVWSPSASPPSDQTQQQKQREEGHQMQHAGDQEVIVKNGHRVVVVEYDEHGHHKTKVSISPEHGHPPRRESSSLSENEVSSPSKISRAFDNSMENIKEAASGLANFGQGHGEGHSPKELMCDAYGRCKHKIASAIETKKEICKETAHGAKEAAHKVGEAAHRAGEAVENMYERAKDTVSDKAHEVEETARDPMEKAKNASKTAKDMGDTLAEKAKEAKETEEEAAFKVKAGAEELKSGTQKRLHQSRDKVREFWYGAFRSIASGDLLEGLMSVAHLFGLATAYGMCMWITFVSSHVLAWSLPPQQFGMVQSKIYKVYFKAMAYSVGMALLGHLWRHRSSLFRGKAADMLQNYNLIAALSMILFNMMYLEPRSTKVMFERMKIEKEEGRGRERVHVDARISREAGQQQQQQTTTEGEPSITTPPQVSRREQQVVEPDIERLNEMRERLKKLNTCSSFLNIASLMALSWHLVYLAQHLPSSCC</sequence>